<dbReference type="InterPro" id="IPR036388">
    <property type="entry name" value="WH-like_DNA-bd_sf"/>
</dbReference>
<evidence type="ECO:0000256" key="4">
    <source>
        <dbReference type="ARBA" id="ARBA00023163"/>
    </source>
</evidence>
<keyword evidence="3" id="KW-0238">DNA-binding</keyword>
<evidence type="ECO:0000256" key="3">
    <source>
        <dbReference type="ARBA" id="ARBA00023125"/>
    </source>
</evidence>
<dbReference type="Gene3D" id="1.10.10.10">
    <property type="entry name" value="Winged helix-like DNA-binding domain superfamily/Winged helix DNA-binding domain"/>
    <property type="match status" value="1"/>
</dbReference>
<keyword evidence="2" id="KW-0805">Transcription regulation</keyword>
<organism evidence="7 8">
    <name type="scientific">Streptomyces brasiliensis</name>
    <dbReference type="NCBI Taxonomy" id="1954"/>
    <lineage>
        <taxon>Bacteria</taxon>
        <taxon>Bacillati</taxon>
        <taxon>Actinomycetota</taxon>
        <taxon>Actinomycetes</taxon>
        <taxon>Kitasatosporales</taxon>
        <taxon>Streptomycetaceae</taxon>
        <taxon>Streptomyces</taxon>
    </lineage>
</organism>
<feature type="coiled-coil region" evidence="5">
    <location>
        <begin position="13"/>
        <end position="50"/>
    </location>
</feature>
<feature type="compositionally biased region" description="Polar residues" evidence="6">
    <location>
        <begin position="93"/>
        <end position="113"/>
    </location>
</feature>
<protein>
    <recommendedName>
        <fullName evidence="9">Regulatory protein</fullName>
    </recommendedName>
</protein>
<dbReference type="InterPro" id="IPR005650">
    <property type="entry name" value="BlaI_family"/>
</dbReference>
<dbReference type="AlphaFoldDB" id="A0A917NU10"/>
<reference evidence="7" key="2">
    <citation type="submission" date="2020-09" db="EMBL/GenBank/DDBJ databases">
        <authorList>
            <person name="Sun Q."/>
            <person name="Ohkuma M."/>
        </authorList>
    </citation>
    <scope>NUCLEOTIDE SEQUENCE</scope>
    <source>
        <strain evidence="7">JCM 3086</strain>
    </source>
</reference>
<keyword evidence="5" id="KW-0175">Coiled coil</keyword>
<gene>
    <name evidence="7" type="ORF">GCM10010121_044310</name>
</gene>
<evidence type="ECO:0000313" key="8">
    <source>
        <dbReference type="Proteomes" id="UP000657574"/>
    </source>
</evidence>
<dbReference type="InterPro" id="IPR036390">
    <property type="entry name" value="WH_DNA-bd_sf"/>
</dbReference>
<evidence type="ECO:0000256" key="1">
    <source>
        <dbReference type="ARBA" id="ARBA00011046"/>
    </source>
</evidence>
<dbReference type="GO" id="GO:0003677">
    <property type="term" value="F:DNA binding"/>
    <property type="evidence" value="ECO:0007669"/>
    <property type="project" value="UniProtKB-KW"/>
</dbReference>
<accession>A0A917NU10</accession>
<evidence type="ECO:0000256" key="2">
    <source>
        <dbReference type="ARBA" id="ARBA00023015"/>
    </source>
</evidence>
<comment type="caution">
    <text evidence="7">The sequence shown here is derived from an EMBL/GenBank/DDBJ whole genome shotgun (WGS) entry which is preliminary data.</text>
</comment>
<keyword evidence="8" id="KW-1185">Reference proteome</keyword>
<keyword evidence="4" id="KW-0804">Transcription</keyword>
<feature type="region of interest" description="Disordered" evidence="6">
    <location>
        <begin position="72"/>
        <end position="117"/>
    </location>
</feature>
<evidence type="ECO:0000256" key="6">
    <source>
        <dbReference type="SAM" id="MobiDB-lite"/>
    </source>
</evidence>
<dbReference type="GO" id="GO:0045892">
    <property type="term" value="P:negative regulation of DNA-templated transcription"/>
    <property type="evidence" value="ECO:0007669"/>
    <property type="project" value="InterPro"/>
</dbReference>
<dbReference type="SUPFAM" id="SSF46785">
    <property type="entry name" value="Winged helix' DNA-binding domain"/>
    <property type="match status" value="1"/>
</dbReference>
<name>A0A917NU10_9ACTN</name>
<comment type="similarity">
    <text evidence="1">Belongs to the BlaI transcriptional regulatory family.</text>
</comment>
<evidence type="ECO:0000313" key="7">
    <source>
        <dbReference type="EMBL" id="GGJ28153.1"/>
    </source>
</evidence>
<sequence length="205" mass="21874">MSEAQSHTVRIKAQYAEQVAADLERNAKEQERIHTEVTALQEQLTALQQDQGVLLGVQKALAGDNPALAVAETAAVPGPREAPTPSRRKKGAASSTPKPKATTQETAAKTPSTRAEAAQPTLVELVGRHLAQESEPRSAAEITSALTEAHPERNVKTTVVRTTVENLVAKGLVERSKQGKSVFYAAAAGEKTPEPQERQTVSSEK</sequence>
<dbReference type="EMBL" id="BMQA01000014">
    <property type="protein sequence ID" value="GGJ28153.1"/>
    <property type="molecule type" value="Genomic_DNA"/>
</dbReference>
<proteinExistence type="inferred from homology"/>
<evidence type="ECO:0008006" key="9">
    <source>
        <dbReference type="Google" id="ProtNLM"/>
    </source>
</evidence>
<dbReference type="RefSeq" id="WP_189312955.1">
    <property type="nucleotide sequence ID" value="NZ_BMQA01000014.1"/>
</dbReference>
<dbReference type="Proteomes" id="UP000657574">
    <property type="component" value="Unassembled WGS sequence"/>
</dbReference>
<reference evidence="7" key="1">
    <citation type="journal article" date="2014" name="Int. J. Syst. Evol. Microbiol.">
        <title>Complete genome sequence of Corynebacterium casei LMG S-19264T (=DSM 44701T), isolated from a smear-ripened cheese.</title>
        <authorList>
            <consortium name="US DOE Joint Genome Institute (JGI-PGF)"/>
            <person name="Walter F."/>
            <person name="Albersmeier A."/>
            <person name="Kalinowski J."/>
            <person name="Ruckert C."/>
        </authorList>
    </citation>
    <scope>NUCLEOTIDE SEQUENCE</scope>
    <source>
        <strain evidence="7">JCM 3086</strain>
    </source>
</reference>
<dbReference type="Pfam" id="PF03965">
    <property type="entry name" value="Penicillinase_R"/>
    <property type="match status" value="1"/>
</dbReference>
<evidence type="ECO:0000256" key="5">
    <source>
        <dbReference type="SAM" id="Coils"/>
    </source>
</evidence>